<feature type="active site" description="Acyl-thioester intermediate" evidence="5 7">
    <location>
        <position position="172"/>
    </location>
</feature>
<dbReference type="NCBIfam" id="TIGR00214">
    <property type="entry name" value="lipB"/>
    <property type="match status" value="1"/>
</dbReference>
<dbReference type="Proteomes" id="UP000777784">
    <property type="component" value="Unassembled WGS sequence"/>
</dbReference>
<comment type="catalytic activity">
    <reaction evidence="5 6">
        <text>octanoyl-[ACP] + L-lysyl-[protein] = N(6)-octanoyl-L-lysyl-[protein] + holo-[ACP] + H(+)</text>
        <dbReference type="Rhea" id="RHEA:17665"/>
        <dbReference type="Rhea" id="RHEA-COMP:9636"/>
        <dbReference type="Rhea" id="RHEA-COMP:9685"/>
        <dbReference type="Rhea" id="RHEA-COMP:9752"/>
        <dbReference type="Rhea" id="RHEA-COMP:9928"/>
        <dbReference type="ChEBI" id="CHEBI:15378"/>
        <dbReference type="ChEBI" id="CHEBI:29969"/>
        <dbReference type="ChEBI" id="CHEBI:64479"/>
        <dbReference type="ChEBI" id="CHEBI:78463"/>
        <dbReference type="ChEBI" id="CHEBI:78809"/>
        <dbReference type="EC" id="2.3.1.181"/>
    </reaction>
</comment>
<comment type="subcellular location">
    <subcellularLocation>
        <location evidence="5">Cytoplasm</location>
    </subcellularLocation>
</comment>
<comment type="pathway">
    <text evidence="1 5 6">Protein modification; protein lipoylation via endogenous pathway; protein N(6)-(lipoyl)lysine from octanoyl-[acyl-carrier-protein]: step 1/2.</text>
</comment>
<comment type="similarity">
    <text evidence="5 6">Belongs to the LipB family.</text>
</comment>
<evidence type="ECO:0000256" key="2">
    <source>
        <dbReference type="ARBA" id="ARBA00022679"/>
    </source>
</evidence>
<comment type="caution">
    <text evidence="11">The sequence shown here is derived from an EMBL/GenBank/DDBJ whole genome shotgun (WGS) entry which is preliminary data.</text>
</comment>
<keyword evidence="3 5" id="KW-0012">Acyltransferase</keyword>
<evidence type="ECO:0000256" key="7">
    <source>
        <dbReference type="PIRSR" id="PIRSR016262-1"/>
    </source>
</evidence>
<dbReference type="PANTHER" id="PTHR10993">
    <property type="entry name" value="OCTANOYLTRANSFERASE"/>
    <property type="match status" value="1"/>
</dbReference>
<dbReference type="GO" id="GO:0033819">
    <property type="term" value="F:lipoyl(octanoyl) transferase activity"/>
    <property type="evidence" value="ECO:0007669"/>
    <property type="project" value="UniProtKB-EC"/>
</dbReference>
<dbReference type="EC" id="2.3.1.181" evidence="5 6"/>
<dbReference type="PIRSF" id="PIRSF016262">
    <property type="entry name" value="LPLase"/>
    <property type="match status" value="1"/>
</dbReference>
<comment type="miscellaneous">
    <text evidence="5">In the reaction, the free carboxyl group of octanoic acid is attached via an amide linkage to the epsilon-amino group of a specific lysine residue of lipoyl domains of lipoate-dependent enzymes.</text>
</comment>
<evidence type="ECO:0000313" key="12">
    <source>
        <dbReference type="Proteomes" id="UP000777784"/>
    </source>
</evidence>
<proteinExistence type="inferred from homology"/>
<dbReference type="EMBL" id="JAHJDP010000061">
    <property type="protein sequence ID" value="MBU2691395.1"/>
    <property type="molecule type" value="Genomic_DNA"/>
</dbReference>
<keyword evidence="2 5" id="KW-0808">Transferase</keyword>
<evidence type="ECO:0000259" key="10">
    <source>
        <dbReference type="PROSITE" id="PS51733"/>
    </source>
</evidence>
<feature type="site" description="Lowers pKa of active site Cys" evidence="5 9">
    <location>
        <position position="138"/>
    </location>
</feature>
<dbReference type="CDD" id="cd16444">
    <property type="entry name" value="LipB"/>
    <property type="match status" value="1"/>
</dbReference>
<dbReference type="InterPro" id="IPR000544">
    <property type="entry name" value="Octanoyltransferase"/>
</dbReference>
<evidence type="ECO:0000256" key="6">
    <source>
        <dbReference type="PIRNR" id="PIRNR016262"/>
    </source>
</evidence>
<name>A0A948RV25_UNCEI</name>
<evidence type="ECO:0000256" key="8">
    <source>
        <dbReference type="PIRSR" id="PIRSR016262-2"/>
    </source>
</evidence>
<organism evidence="11 12">
    <name type="scientific">Eiseniibacteriota bacterium</name>
    <dbReference type="NCBI Taxonomy" id="2212470"/>
    <lineage>
        <taxon>Bacteria</taxon>
        <taxon>Candidatus Eiseniibacteriota</taxon>
    </lineage>
</organism>
<dbReference type="NCBIfam" id="NF010925">
    <property type="entry name" value="PRK14345.1"/>
    <property type="match status" value="1"/>
</dbReference>
<evidence type="ECO:0000313" key="11">
    <source>
        <dbReference type="EMBL" id="MBU2691395.1"/>
    </source>
</evidence>
<feature type="binding site" evidence="5 8">
    <location>
        <begin position="141"/>
        <end position="143"/>
    </location>
    <ligand>
        <name>substrate</name>
    </ligand>
</feature>
<accession>A0A948RV25</accession>
<dbReference type="Gene3D" id="3.30.930.10">
    <property type="entry name" value="Bira Bifunctional Protein, Domain 2"/>
    <property type="match status" value="1"/>
</dbReference>
<reference evidence="11" key="1">
    <citation type="submission" date="2021-05" db="EMBL/GenBank/DDBJ databases">
        <title>Energy efficiency and biological interactions define the core microbiome of deep oligotrophic groundwater.</title>
        <authorList>
            <person name="Mehrshad M."/>
            <person name="Lopez-Fernandez M."/>
            <person name="Bell E."/>
            <person name="Bernier-Latmani R."/>
            <person name="Bertilsson S."/>
            <person name="Dopson M."/>
        </authorList>
    </citation>
    <scope>NUCLEOTIDE SEQUENCE</scope>
    <source>
        <strain evidence="11">Modern_marine.mb.64</strain>
    </source>
</reference>
<feature type="binding site" evidence="5 8">
    <location>
        <begin position="154"/>
        <end position="156"/>
    </location>
    <ligand>
        <name>substrate</name>
    </ligand>
</feature>
<dbReference type="InterPro" id="IPR004143">
    <property type="entry name" value="BPL_LPL_catalytic"/>
</dbReference>
<evidence type="ECO:0000256" key="9">
    <source>
        <dbReference type="PIRSR" id="PIRSR016262-3"/>
    </source>
</evidence>
<evidence type="ECO:0000256" key="1">
    <source>
        <dbReference type="ARBA" id="ARBA00004821"/>
    </source>
</evidence>
<keyword evidence="5" id="KW-0963">Cytoplasm</keyword>
<dbReference type="PROSITE" id="PS01313">
    <property type="entry name" value="LIPB"/>
    <property type="match status" value="1"/>
</dbReference>
<protein>
    <recommendedName>
        <fullName evidence="5 6">Octanoyltransferase</fullName>
        <ecNumber evidence="5 6">2.3.1.181</ecNumber>
    </recommendedName>
    <alternativeName>
        <fullName evidence="5">Lipoate-protein ligase B</fullName>
    </alternativeName>
    <alternativeName>
        <fullName evidence="5">Lipoyl/octanoyl transferase</fullName>
    </alternativeName>
    <alternativeName>
        <fullName evidence="5">Octanoyl-[acyl-carrier-protein]-protein N-octanoyltransferase</fullName>
    </alternativeName>
</protein>
<feature type="domain" description="BPL/LPL catalytic" evidence="10">
    <location>
        <begin position="29"/>
        <end position="211"/>
    </location>
</feature>
<dbReference type="Pfam" id="PF21948">
    <property type="entry name" value="LplA-B_cat"/>
    <property type="match status" value="1"/>
</dbReference>
<dbReference type="SUPFAM" id="SSF55681">
    <property type="entry name" value="Class II aaRS and biotin synthetases"/>
    <property type="match status" value="1"/>
</dbReference>
<gene>
    <name evidence="5 11" type="primary">lipB</name>
    <name evidence="11" type="ORF">KJ970_10760</name>
</gene>
<dbReference type="AlphaFoldDB" id="A0A948RV25"/>
<evidence type="ECO:0000256" key="5">
    <source>
        <dbReference type="HAMAP-Rule" id="MF_00013"/>
    </source>
</evidence>
<dbReference type="PANTHER" id="PTHR10993:SF7">
    <property type="entry name" value="LIPOYLTRANSFERASE 2, MITOCHONDRIAL-RELATED"/>
    <property type="match status" value="1"/>
</dbReference>
<dbReference type="InterPro" id="IPR045864">
    <property type="entry name" value="aa-tRNA-synth_II/BPL/LPL"/>
</dbReference>
<dbReference type="HAMAP" id="MF_00013">
    <property type="entry name" value="LipB"/>
    <property type="match status" value="1"/>
</dbReference>
<evidence type="ECO:0000256" key="3">
    <source>
        <dbReference type="ARBA" id="ARBA00023315"/>
    </source>
</evidence>
<feature type="binding site" evidence="5 8">
    <location>
        <begin position="74"/>
        <end position="81"/>
    </location>
    <ligand>
        <name>substrate</name>
    </ligand>
</feature>
<comment type="function">
    <text evidence="4 5 6">Catalyzes the transfer of endogenously produced octanoic acid from octanoyl-acyl-carrier-protein onto the lipoyl domains of lipoate-dependent enzymes. Lipoyl-ACP can also act as a substrate although octanoyl-ACP is likely to be the physiological substrate.</text>
</comment>
<dbReference type="InterPro" id="IPR020605">
    <property type="entry name" value="Octanoyltransferase_CS"/>
</dbReference>
<dbReference type="GO" id="GO:0009249">
    <property type="term" value="P:protein lipoylation"/>
    <property type="evidence" value="ECO:0007669"/>
    <property type="project" value="InterPro"/>
</dbReference>
<evidence type="ECO:0000256" key="4">
    <source>
        <dbReference type="ARBA" id="ARBA00024732"/>
    </source>
</evidence>
<sequence length="226" mass="25256">MRVALIHGLSPYRPLWALQKSLCAQRERGECEDTLLLLEHEPTITLGRSAREENVKEDRTFLRNEGFEIVKVDRGGDVTYHGPGQLTGYFIFDLKELRTNLHQFIATLEEVMIRTAACYGIRGGRVEGLTGVWVGDRKIGAIGVHIRRWISTHGIAFNVKTDLEAFSHIVPCGLSDRGVTSVADAFESPPELDEVAGRMIPIVGDLFRREPHTIEFASSIEACLDL</sequence>
<dbReference type="GO" id="GO:0005737">
    <property type="term" value="C:cytoplasm"/>
    <property type="evidence" value="ECO:0007669"/>
    <property type="project" value="UniProtKB-SubCell"/>
</dbReference>
<dbReference type="PROSITE" id="PS51733">
    <property type="entry name" value="BPL_LPL_CATALYTIC"/>
    <property type="match status" value="1"/>
</dbReference>